<reference evidence="1" key="2">
    <citation type="journal article" date="2015" name="Fish Shellfish Immunol.">
        <title>Early steps in the European eel (Anguilla anguilla)-Vibrio vulnificus interaction in the gills: Role of the RtxA13 toxin.</title>
        <authorList>
            <person name="Callol A."/>
            <person name="Pajuelo D."/>
            <person name="Ebbesson L."/>
            <person name="Teles M."/>
            <person name="MacKenzie S."/>
            <person name="Amaro C."/>
        </authorList>
    </citation>
    <scope>NUCLEOTIDE SEQUENCE</scope>
</reference>
<accession>A0A0E9XTJ7</accession>
<protein>
    <submittedName>
        <fullName evidence="1">Uncharacterized protein</fullName>
    </submittedName>
</protein>
<organism evidence="1">
    <name type="scientific">Anguilla anguilla</name>
    <name type="common">European freshwater eel</name>
    <name type="synonym">Muraena anguilla</name>
    <dbReference type="NCBI Taxonomy" id="7936"/>
    <lineage>
        <taxon>Eukaryota</taxon>
        <taxon>Metazoa</taxon>
        <taxon>Chordata</taxon>
        <taxon>Craniata</taxon>
        <taxon>Vertebrata</taxon>
        <taxon>Euteleostomi</taxon>
        <taxon>Actinopterygii</taxon>
        <taxon>Neopterygii</taxon>
        <taxon>Teleostei</taxon>
        <taxon>Anguilliformes</taxon>
        <taxon>Anguillidae</taxon>
        <taxon>Anguilla</taxon>
    </lineage>
</organism>
<dbReference type="EMBL" id="GBXM01003579">
    <property type="protein sequence ID" value="JAI04999.1"/>
    <property type="molecule type" value="Transcribed_RNA"/>
</dbReference>
<dbReference type="AlphaFoldDB" id="A0A0E9XTJ7"/>
<sequence length="39" mass="4698">MLQAHNEHVSPLDIYIHLPIITTNTDTKWTYMQMHTFKK</sequence>
<name>A0A0E9XTJ7_ANGAN</name>
<reference evidence="1" key="1">
    <citation type="submission" date="2014-11" db="EMBL/GenBank/DDBJ databases">
        <authorList>
            <person name="Amaro Gonzalez C."/>
        </authorList>
    </citation>
    <scope>NUCLEOTIDE SEQUENCE</scope>
</reference>
<evidence type="ECO:0000313" key="1">
    <source>
        <dbReference type="EMBL" id="JAI04999.1"/>
    </source>
</evidence>
<proteinExistence type="predicted"/>